<dbReference type="InterPro" id="IPR003008">
    <property type="entry name" value="Tubulin_FtsZ_GTPase"/>
</dbReference>
<feature type="domain" description="Tubulin/FtsZ GTPase" evidence="6">
    <location>
        <begin position="55"/>
        <end position="267"/>
    </location>
</feature>
<dbReference type="InterPro" id="IPR023123">
    <property type="entry name" value="Tubulin_C"/>
</dbReference>
<dbReference type="OrthoDB" id="1662883at2759"/>
<gene>
    <name evidence="8" type="ORF">SteCoe_2302</name>
</gene>
<dbReference type="AlphaFoldDB" id="A0A1R2CZU7"/>
<evidence type="ECO:0000256" key="5">
    <source>
        <dbReference type="RuleBase" id="RU000352"/>
    </source>
</evidence>
<keyword evidence="3 5" id="KW-0547">Nucleotide-binding</keyword>
<dbReference type="GO" id="GO:0007017">
    <property type="term" value="P:microtubule-based process"/>
    <property type="evidence" value="ECO:0007669"/>
    <property type="project" value="InterPro"/>
</dbReference>
<keyword evidence="2 5" id="KW-0493">Microtubule</keyword>
<evidence type="ECO:0000256" key="1">
    <source>
        <dbReference type="ARBA" id="ARBA00009636"/>
    </source>
</evidence>
<dbReference type="Pfam" id="PF03953">
    <property type="entry name" value="Tubulin_C"/>
    <property type="match status" value="1"/>
</dbReference>
<protein>
    <recommendedName>
        <fullName evidence="10">Tubulin/FtsZ GTPase domain-containing protein</fullName>
    </recommendedName>
</protein>
<dbReference type="PRINTS" id="PR01519">
    <property type="entry name" value="EPSLNTUBULIN"/>
</dbReference>
<feature type="domain" description="Tubulin/FtsZ 2-layer sandwich" evidence="7">
    <location>
        <begin position="269"/>
        <end position="404"/>
    </location>
</feature>
<dbReference type="InterPro" id="IPR017975">
    <property type="entry name" value="Tubulin_CS"/>
</dbReference>
<evidence type="ECO:0000313" key="8">
    <source>
        <dbReference type="EMBL" id="OMJ94522.1"/>
    </source>
</evidence>
<dbReference type="InterPro" id="IPR004057">
    <property type="entry name" value="Epsilon_tubulin"/>
</dbReference>
<keyword evidence="9" id="KW-1185">Reference proteome</keyword>
<dbReference type="CDD" id="cd02190">
    <property type="entry name" value="epsilon_tubulin"/>
    <property type="match status" value="1"/>
</dbReference>
<evidence type="ECO:0000256" key="2">
    <source>
        <dbReference type="ARBA" id="ARBA00022701"/>
    </source>
</evidence>
<dbReference type="SUPFAM" id="SSF55307">
    <property type="entry name" value="Tubulin C-terminal domain-like"/>
    <property type="match status" value="1"/>
</dbReference>
<evidence type="ECO:0000259" key="6">
    <source>
        <dbReference type="SMART" id="SM00864"/>
    </source>
</evidence>
<sequence>MPREIITIQVGQCGNQLAMRFWDLALREYKQYHDKDVFTDALSSFFTNLDIHEDVRKELGIGDSISCLKARSVVVDMEEGVINNMRRSEIGSLFEDNQIISSISGAGNNWAHGHFEYGRQYGREIMDTVRRKVEECHSPQTFILLHSMGGGTGSGLGTYILSQIADEYPNIFKFNNVVFPEDDVVTGPYNSVLAMSKLSEHSDCILPVDNKALRNILDFLEQEKAKKATNHSDILENGNEKTQAFAKMNNIIAHLLNNLTCSMRFDGMLNVDLNEITMNLVPYPGMNYLVSSVSPLFSIVEKAKVTSSLDQLFDEAIDSRFQLMHCSPLEHSYLACGLLLRGGARISDITMNIDRIKPKMKMAYWNNEGFKIGLCNEPPIGMDSSLLCLANNSCIKTPLISLRNKFNRLYKRKANVHHYTEYMDIGEFDSAEASLSEVIRKYSECEVRKDEIKRVKPVF</sequence>
<comment type="caution">
    <text evidence="8">The sequence shown here is derived from an EMBL/GenBank/DDBJ whole genome shotgun (WGS) entry which is preliminary data.</text>
</comment>
<dbReference type="GO" id="GO:0005525">
    <property type="term" value="F:GTP binding"/>
    <property type="evidence" value="ECO:0007669"/>
    <property type="project" value="UniProtKB-UniRule"/>
</dbReference>
<dbReference type="InterPro" id="IPR018316">
    <property type="entry name" value="Tubulin/FtsZ_2-layer-sand-dom"/>
</dbReference>
<reference evidence="8 9" key="1">
    <citation type="submission" date="2016-11" db="EMBL/GenBank/DDBJ databases">
        <title>The macronuclear genome of Stentor coeruleus: a giant cell with tiny introns.</title>
        <authorList>
            <person name="Slabodnick M."/>
            <person name="Ruby J.G."/>
            <person name="Reiff S.B."/>
            <person name="Swart E.C."/>
            <person name="Gosai S."/>
            <person name="Prabakaran S."/>
            <person name="Witkowska E."/>
            <person name="Larue G.E."/>
            <person name="Fisher S."/>
            <person name="Freeman R.M."/>
            <person name="Gunawardena J."/>
            <person name="Chu W."/>
            <person name="Stover N.A."/>
            <person name="Gregory B.D."/>
            <person name="Nowacki M."/>
            <person name="Derisi J."/>
            <person name="Roy S.W."/>
            <person name="Marshall W.F."/>
            <person name="Sood P."/>
        </authorList>
    </citation>
    <scope>NUCLEOTIDE SEQUENCE [LARGE SCALE GENOMIC DNA]</scope>
    <source>
        <strain evidence="8">WM001</strain>
    </source>
</reference>
<comment type="similarity">
    <text evidence="1 5">Belongs to the tubulin family.</text>
</comment>
<name>A0A1R2CZU7_9CILI</name>
<dbReference type="FunFam" id="3.40.50.1440:FF:000049">
    <property type="entry name" value="Tubulin gamma chain"/>
    <property type="match status" value="1"/>
</dbReference>
<dbReference type="SMART" id="SM00865">
    <property type="entry name" value="Tubulin_C"/>
    <property type="match status" value="1"/>
</dbReference>
<dbReference type="SUPFAM" id="SSF52490">
    <property type="entry name" value="Tubulin nucleotide-binding domain-like"/>
    <property type="match status" value="1"/>
</dbReference>
<keyword evidence="4 5" id="KW-0342">GTP-binding</keyword>
<evidence type="ECO:0000256" key="4">
    <source>
        <dbReference type="ARBA" id="ARBA00023134"/>
    </source>
</evidence>
<dbReference type="SMART" id="SM00864">
    <property type="entry name" value="Tubulin"/>
    <property type="match status" value="1"/>
</dbReference>
<dbReference type="PROSITE" id="PS00227">
    <property type="entry name" value="TUBULIN"/>
    <property type="match status" value="1"/>
</dbReference>
<evidence type="ECO:0000313" key="9">
    <source>
        <dbReference type="Proteomes" id="UP000187209"/>
    </source>
</evidence>
<dbReference type="InterPro" id="IPR036525">
    <property type="entry name" value="Tubulin/FtsZ_GTPase_sf"/>
</dbReference>
<dbReference type="PANTHER" id="PTHR11588">
    <property type="entry name" value="TUBULIN"/>
    <property type="match status" value="1"/>
</dbReference>
<dbReference type="Gene3D" id="1.10.287.600">
    <property type="entry name" value="Helix hairpin bin"/>
    <property type="match status" value="1"/>
</dbReference>
<dbReference type="Gene3D" id="3.40.50.1440">
    <property type="entry name" value="Tubulin/FtsZ, GTPase domain"/>
    <property type="match status" value="1"/>
</dbReference>
<organism evidence="8 9">
    <name type="scientific">Stentor coeruleus</name>
    <dbReference type="NCBI Taxonomy" id="5963"/>
    <lineage>
        <taxon>Eukaryota</taxon>
        <taxon>Sar</taxon>
        <taxon>Alveolata</taxon>
        <taxon>Ciliophora</taxon>
        <taxon>Postciliodesmatophora</taxon>
        <taxon>Heterotrichea</taxon>
        <taxon>Heterotrichida</taxon>
        <taxon>Stentoridae</taxon>
        <taxon>Stentor</taxon>
    </lineage>
</organism>
<evidence type="ECO:0000259" key="7">
    <source>
        <dbReference type="SMART" id="SM00865"/>
    </source>
</evidence>
<dbReference type="PRINTS" id="PR01161">
    <property type="entry name" value="TUBULIN"/>
</dbReference>
<proteinExistence type="inferred from homology"/>
<dbReference type="EMBL" id="MPUH01000025">
    <property type="protein sequence ID" value="OMJ94522.1"/>
    <property type="molecule type" value="Genomic_DNA"/>
</dbReference>
<accession>A0A1R2CZU7</accession>
<dbReference type="InterPro" id="IPR008280">
    <property type="entry name" value="Tub_FtsZ_C"/>
</dbReference>
<dbReference type="GO" id="GO:0005874">
    <property type="term" value="C:microtubule"/>
    <property type="evidence" value="ECO:0007669"/>
    <property type="project" value="UniProtKB-KW"/>
</dbReference>
<dbReference type="Proteomes" id="UP000187209">
    <property type="component" value="Unassembled WGS sequence"/>
</dbReference>
<evidence type="ECO:0008006" key="10">
    <source>
        <dbReference type="Google" id="ProtNLM"/>
    </source>
</evidence>
<dbReference type="Pfam" id="PF00091">
    <property type="entry name" value="Tubulin"/>
    <property type="match status" value="1"/>
</dbReference>
<evidence type="ECO:0000256" key="3">
    <source>
        <dbReference type="ARBA" id="ARBA00022741"/>
    </source>
</evidence>
<dbReference type="InterPro" id="IPR000217">
    <property type="entry name" value="Tubulin"/>
</dbReference>